<evidence type="ECO:0000256" key="1">
    <source>
        <dbReference type="ARBA" id="ARBA00009502"/>
    </source>
</evidence>
<dbReference type="GO" id="GO:0045259">
    <property type="term" value="C:proton-transporting ATP synthase complex"/>
    <property type="evidence" value="ECO:0007669"/>
    <property type="project" value="UniProtKB-KW"/>
</dbReference>
<dbReference type="EMBL" id="JAGXEW010000028">
    <property type="protein sequence ID" value="KAK1156312.1"/>
    <property type="molecule type" value="Genomic_DNA"/>
</dbReference>
<evidence type="ECO:0000256" key="2">
    <source>
        <dbReference type="ARBA" id="ARBA00023196"/>
    </source>
</evidence>
<reference evidence="3" key="1">
    <citation type="submission" date="2022-02" db="EMBL/GenBank/DDBJ databases">
        <title>Atlantic sturgeon de novo genome assembly.</title>
        <authorList>
            <person name="Stock M."/>
            <person name="Klopp C."/>
            <person name="Guiguen Y."/>
            <person name="Cabau C."/>
            <person name="Parinello H."/>
            <person name="Santidrian Yebra-Pimentel E."/>
            <person name="Kuhl H."/>
            <person name="Dirks R.P."/>
            <person name="Guessner J."/>
            <person name="Wuertz S."/>
            <person name="Du K."/>
            <person name="Schartl M."/>
        </authorList>
    </citation>
    <scope>NUCLEOTIDE SEQUENCE</scope>
    <source>
        <strain evidence="3">STURGEONOMICS-FGT-2020</strain>
        <tissue evidence="3">Whole blood</tissue>
    </source>
</reference>
<comment type="similarity">
    <text evidence="1">Belongs to the eukaryotic ATPase epsilon family.</text>
</comment>
<gene>
    <name evidence="3" type="ORF">AOXY_G26461</name>
</gene>
<keyword evidence="4" id="KW-1185">Reference proteome</keyword>
<dbReference type="Proteomes" id="UP001230051">
    <property type="component" value="Unassembled WGS sequence"/>
</dbReference>
<keyword evidence="2" id="KW-0139">CF(1)</keyword>
<dbReference type="SUPFAM" id="SSF48690">
    <property type="entry name" value="Epsilon subunit of mitochondrial F1F0-ATP synthase"/>
    <property type="match status" value="1"/>
</dbReference>
<protein>
    <submittedName>
        <fullName evidence="3">Uncharacterized protein</fullName>
    </submittedName>
</protein>
<name>A0AAD8CRE2_ACIOX</name>
<evidence type="ECO:0000313" key="4">
    <source>
        <dbReference type="Proteomes" id="UP001230051"/>
    </source>
</evidence>
<keyword evidence="2" id="KW-0066">ATP synthesis</keyword>
<dbReference type="Pfam" id="PF04627">
    <property type="entry name" value="ATP-synt_Eps"/>
    <property type="match status" value="1"/>
</dbReference>
<accession>A0AAD8CRE2</accession>
<dbReference type="InterPro" id="IPR006721">
    <property type="entry name" value="ATP_synth_F1_esu_mt"/>
</dbReference>
<comment type="caution">
    <text evidence="3">The sequence shown here is derived from an EMBL/GenBank/DDBJ whole genome shotgun (WGS) entry which is preliminary data.</text>
</comment>
<evidence type="ECO:0000313" key="3">
    <source>
        <dbReference type="EMBL" id="KAK1156312.1"/>
    </source>
</evidence>
<dbReference type="GO" id="GO:0005743">
    <property type="term" value="C:mitochondrial inner membrane"/>
    <property type="evidence" value="ECO:0007669"/>
    <property type="project" value="InterPro"/>
</dbReference>
<dbReference type="InterPro" id="IPR036742">
    <property type="entry name" value="ATP_synth_F1_esu_sf_mt"/>
</dbReference>
<proteinExistence type="inferred from homology"/>
<dbReference type="CDD" id="cd12153">
    <property type="entry name" value="F1-ATPase_epsilon"/>
    <property type="match status" value="1"/>
</dbReference>
<dbReference type="Gene3D" id="1.10.1620.20">
    <property type="entry name" value="ATP synthase, F1 complex, epsilon subunit superfamily, mitochondrial"/>
    <property type="match status" value="1"/>
</dbReference>
<sequence>MTGSFTRYRNLSNRLRCRGRGRISALTLSLTLLERRREHRSCLKMVSYWRQAGLSYIRYSAICAQAVRQQHDLACFGVLDGASWL</sequence>
<organism evidence="3 4">
    <name type="scientific">Acipenser oxyrinchus oxyrinchus</name>
    <dbReference type="NCBI Taxonomy" id="40147"/>
    <lineage>
        <taxon>Eukaryota</taxon>
        <taxon>Metazoa</taxon>
        <taxon>Chordata</taxon>
        <taxon>Craniata</taxon>
        <taxon>Vertebrata</taxon>
        <taxon>Euteleostomi</taxon>
        <taxon>Actinopterygii</taxon>
        <taxon>Chondrostei</taxon>
        <taxon>Acipenseriformes</taxon>
        <taxon>Acipenseridae</taxon>
        <taxon>Acipenser</taxon>
    </lineage>
</organism>
<dbReference type="GO" id="GO:0046933">
    <property type="term" value="F:proton-transporting ATP synthase activity, rotational mechanism"/>
    <property type="evidence" value="ECO:0007669"/>
    <property type="project" value="InterPro"/>
</dbReference>
<dbReference type="AlphaFoldDB" id="A0AAD8CRE2"/>